<organism evidence="1 2">
    <name type="scientific">Pyropia yezoensis</name>
    <name type="common">Susabi-nori</name>
    <name type="synonym">Porphyra yezoensis</name>
    <dbReference type="NCBI Taxonomy" id="2788"/>
    <lineage>
        <taxon>Eukaryota</taxon>
        <taxon>Rhodophyta</taxon>
        <taxon>Bangiophyceae</taxon>
        <taxon>Bangiales</taxon>
        <taxon>Bangiaceae</taxon>
        <taxon>Pyropia</taxon>
    </lineage>
</organism>
<reference evidence="1" key="1">
    <citation type="submission" date="2019-11" db="EMBL/GenBank/DDBJ databases">
        <title>Nori genome reveals adaptations in red seaweeds to the harsh intertidal environment.</title>
        <authorList>
            <person name="Wang D."/>
            <person name="Mao Y."/>
        </authorList>
    </citation>
    <scope>NUCLEOTIDE SEQUENCE</scope>
    <source>
        <tissue evidence="1">Gametophyte</tissue>
    </source>
</reference>
<comment type="caution">
    <text evidence="1">The sequence shown here is derived from an EMBL/GenBank/DDBJ whole genome shotgun (WGS) entry which is preliminary data.</text>
</comment>
<dbReference type="EMBL" id="CM020618">
    <property type="protein sequence ID" value="KAK1862385.1"/>
    <property type="molecule type" value="Genomic_DNA"/>
</dbReference>
<proteinExistence type="predicted"/>
<dbReference type="Proteomes" id="UP000798662">
    <property type="component" value="Chromosome 1"/>
</dbReference>
<accession>A0ACC3BXC5</accession>
<sequence length="707" mass="69530">MVRRRRRRRRPAGSAAADTPPAGRRRPSPQPPPAAGVGSGGAAVVAGGARRAAAPQRSPFPAAASHVAAGHALLSWSAGVWWVFAAATAVKLLLVPAYRSTDYDVHVHWLALTASTPLGAWYTDTSSRWGLDYPPLFALASRALAAVAEAFAIDGGSLVRLGGGGPAPSSPSAVLFMRGSVMAADAVLAAGTARLLTATLPRRRVAAGVAVTTAAAVLLHPGLLLVDHIHFQYNGLCLGVLLAAVAAAVEGAPVVAAVAAAAAFNLKHTLLPAALPLGVHLLAAGLGGEAGDGPTAAGGGGGGGGGSSVVSVCARAAHLGAIVISGADALVLPWLPFLASAPAGPAAAAAAIAARLVPTGRGLLHSYWAANAWAVVTAADRAACAAVRAAVGGKAGAGPGAEVGGGRWAAAASAAATAAVARLPPWAAALPRRAAAACVAAASSGAPSATGGVVGVAAPWALLPPVTPALAAAAAVVGAAPALGGLAAAAAAGGAPASARRLPGAVAAVGLAAFWWGYHVHEKAILLASVPLAVATAVTAARAVMRRGEGGEVPPRPPSARARAECRAYVWVALGGHWALLPLLPGPTEAVVKVVAVAGYAAVYLPRLWVLGGGGAWSTAAVVAYAVGMGVLEAYAGVGGGHAHLWGDAYPFVPLLLVSVYAAVGVAAAYGTLVWQDLWGEEEEEEEEEEENGGTAVRARGSDAKED</sequence>
<evidence type="ECO:0000313" key="2">
    <source>
        <dbReference type="Proteomes" id="UP000798662"/>
    </source>
</evidence>
<keyword evidence="2" id="KW-1185">Reference proteome</keyword>
<protein>
    <submittedName>
        <fullName evidence="1">Uncharacterized protein</fullName>
    </submittedName>
</protein>
<evidence type="ECO:0000313" key="1">
    <source>
        <dbReference type="EMBL" id="KAK1862385.1"/>
    </source>
</evidence>
<name>A0ACC3BXC5_PYRYE</name>
<gene>
    <name evidence="1" type="ORF">I4F81_004959</name>
</gene>